<accession>A0A147BMY1</accession>
<proteinExistence type="predicted"/>
<feature type="compositionally biased region" description="Basic residues" evidence="2">
    <location>
        <begin position="73"/>
        <end position="85"/>
    </location>
</feature>
<dbReference type="PANTHER" id="PTHR47577">
    <property type="entry name" value="THAP DOMAIN-CONTAINING PROTEIN 6"/>
    <property type="match status" value="1"/>
</dbReference>
<evidence type="ECO:0000259" key="3">
    <source>
        <dbReference type="Pfam" id="PF21787"/>
    </source>
</evidence>
<feature type="coiled-coil region" evidence="1">
    <location>
        <begin position="136"/>
        <end position="170"/>
    </location>
</feature>
<feature type="region of interest" description="Disordered" evidence="2">
    <location>
        <begin position="71"/>
        <end position="125"/>
    </location>
</feature>
<dbReference type="AlphaFoldDB" id="A0A147BMY1"/>
<evidence type="ECO:0000313" key="4">
    <source>
        <dbReference type="EMBL" id="JAR91675.1"/>
    </source>
</evidence>
<dbReference type="Pfam" id="PF21787">
    <property type="entry name" value="TNP-like_RNaseH_N"/>
    <property type="match status" value="1"/>
</dbReference>
<reference evidence="4" key="1">
    <citation type="journal article" date="2018" name="PLoS Negl. Trop. Dis.">
        <title>Sialome diversity of ticks revealed by RNAseq of single tick salivary glands.</title>
        <authorList>
            <person name="Perner J."/>
            <person name="Kropackova S."/>
            <person name="Kopacek P."/>
            <person name="Ribeiro J.M."/>
        </authorList>
    </citation>
    <scope>NUCLEOTIDE SEQUENCE</scope>
    <source>
        <strain evidence="4">Siblings of single egg batch collected in Ceske Budejovice</strain>
        <tissue evidence="4">Salivary glands</tissue>
    </source>
</reference>
<protein>
    <submittedName>
        <fullName evidence="4">Putative p-32 hm</fullName>
    </submittedName>
</protein>
<evidence type="ECO:0000256" key="2">
    <source>
        <dbReference type="SAM" id="MobiDB-lite"/>
    </source>
</evidence>
<feature type="non-terminal residue" evidence="4">
    <location>
        <position position="1"/>
    </location>
</feature>
<name>A0A147BMY1_IXORI</name>
<sequence>WLRKINRKNFTPSTQARLCEVSNDASFHLFGCNNTEYPFNRQDHFTSDAYEAHRADGKRKLKPNAVPSVFAHLKPRPPAKRKPPRQRVSPCDGDLQTVGSAMEDGHTSATMEGDGDLRTGGPAIEDGHTSAVTEVCLIHEERIKELERKLQNSERLARKLQKDKENLLRDPRMLLADDQVECIRRDGMRGGKWSDATVQMAMKLRCACGNKGYMCINENVVPLPSVRTLQRKIEHVKFRPGILTELFPSLKAKVSTMLPEERNAALMIDEMQITAGVDYDPSVKGLIGKLSTKLGPKATCTDGRATHAMVFMLGGMSSRWKQTVAYHLTGTSFCKLEMRNFIFTLIKECELIGLRIDAIITDMGPGNQAIWSICGIGATKHGKTSVSCAHPCANGSDRQLYFIADAPHVLKNLRGHLVRGQLISIPDEIVERNKLPTSEVSLSYVREVAQRDGTSALKLAPHLKDKHLDPNHYEKMSVSSALAVLNHSTGSAIRVLVTQGKMSPAAITTAWFLETVFKWFRLMTSRTKSLAMSELNSQKHDDAIEFLSEVLNLFKKMTIHLPGKSPSWKPVQTGVVISTTAALCLQNLYLTQNNFKYLFLSRLTQDALENLFSVIRQKNATPRPLQFKTALRTITLSQFFQPCRTGNYEMDDAEYLADFISKRQAQSPNEEVLQQDGAAAIQDESAWELPDDDDQMLAQVVDVLADSQAAMGELQSTDKQSLHYLCGYTVKAVSGKYKLCETCRSALTDTENKENALLTEFKSYRDTSEQNPLCMVSLAVFAMLEKCEVIFRSQEASIVDGTANLSNLSAQALCEFSRDHLPTCHGVAQKLVDAFLLMRLRFALRKSNERYAAKQNNTRCGSRSIGMRGCVNAVR</sequence>
<keyword evidence="1" id="KW-0175">Coiled coil</keyword>
<dbReference type="EMBL" id="GEGO01003729">
    <property type="protein sequence ID" value="JAR91675.1"/>
    <property type="molecule type" value="Transcribed_RNA"/>
</dbReference>
<dbReference type="InterPro" id="IPR048365">
    <property type="entry name" value="TNP-like_RNaseH_N"/>
</dbReference>
<evidence type="ECO:0000256" key="1">
    <source>
        <dbReference type="SAM" id="Coils"/>
    </source>
</evidence>
<organism evidence="4">
    <name type="scientific">Ixodes ricinus</name>
    <name type="common">Common tick</name>
    <name type="synonym">Acarus ricinus</name>
    <dbReference type="NCBI Taxonomy" id="34613"/>
    <lineage>
        <taxon>Eukaryota</taxon>
        <taxon>Metazoa</taxon>
        <taxon>Ecdysozoa</taxon>
        <taxon>Arthropoda</taxon>
        <taxon>Chelicerata</taxon>
        <taxon>Arachnida</taxon>
        <taxon>Acari</taxon>
        <taxon>Parasitiformes</taxon>
        <taxon>Ixodida</taxon>
        <taxon>Ixodoidea</taxon>
        <taxon>Ixodidae</taxon>
        <taxon>Ixodinae</taxon>
        <taxon>Ixodes</taxon>
    </lineage>
</organism>
<feature type="domain" description="Transposable element P transposase-like RNase H" evidence="3">
    <location>
        <begin position="239"/>
        <end position="373"/>
    </location>
</feature>
<dbReference type="PANTHER" id="PTHR47577:SF2">
    <property type="entry name" value="THAP DOMAIN CONTAINING 9"/>
    <property type="match status" value="1"/>
</dbReference>